<evidence type="ECO:0000313" key="9">
    <source>
        <dbReference type="Proteomes" id="UP000069272"/>
    </source>
</evidence>
<feature type="compositionally biased region" description="Low complexity" evidence="6">
    <location>
        <begin position="1808"/>
        <end position="1820"/>
    </location>
</feature>
<dbReference type="PANTHER" id="PTHR23185">
    <property type="entry name" value="PROTEIN VIRILIZER HOMOLOG"/>
    <property type="match status" value="1"/>
</dbReference>
<organism evidence="8 9">
    <name type="scientific">Anopheles albimanus</name>
    <name type="common">New world malaria mosquito</name>
    <dbReference type="NCBI Taxonomy" id="7167"/>
    <lineage>
        <taxon>Eukaryota</taxon>
        <taxon>Metazoa</taxon>
        <taxon>Ecdysozoa</taxon>
        <taxon>Arthropoda</taxon>
        <taxon>Hexapoda</taxon>
        <taxon>Insecta</taxon>
        <taxon>Pterygota</taxon>
        <taxon>Neoptera</taxon>
        <taxon>Endopterygota</taxon>
        <taxon>Diptera</taxon>
        <taxon>Nematocera</taxon>
        <taxon>Culicoidea</taxon>
        <taxon>Culicidae</taxon>
        <taxon>Anophelinae</taxon>
        <taxon>Anopheles</taxon>
    </lineage>
</organism>
<evidence type="ECO:0000259" key="7">
    <source>
        <dbReference type="Pfam" id="PF15912"/>
    </source>
</evidence>
<evidence type="ECO:0000313" key="8">
    <source>
        <dbReference type="EnsemblMetazoa" id="AALB003697-PA"/>
    </source>
</evidence>
<dbReference type="VEuPathDB" id="VectorBase:AALB20_032459"/>
<dbReference type="GO" id="GO:0006397">
    <property type="term" value="P:mRNA processing"/>
    <property type="evidence" value="ECO:0007669"/>
    <property type="project" value="UniProtKB-KW"/>
</dbReference>
<feature type="region of interest" description="Disordered" evidence="6">
    <location>
        <begin position="2011"/>
        <end position="2033"/>
    </location>
</feature>
<feature type="compositionally biased region" description="Basic and acidic residues" evidence="6">
    <location>
        <begin position="393"/>
        <end position="405"/>
    </location>
</feature>
<feature type="compositionally biased region" description="Low complexity" evidence="6">
    <location>
        <begin position="2022"/>
        <end position="2032"/>
    </location>
</feature>
<dbReference type="InterPro" id="IPR031801">
    <property type="entry name" value="VIR_N"/>
</dbReference>
<dbReference type="VEuPathDB" id="VectorBase:AALB20_031364"/>
<feature type="region of interest" description="Disordered" evidence="6">
    <location>
        <begin position="304"/>
        <end position="462"/>
    </location>
</feature>
<dbReference type="Proteomes" id="UP000069272">
    <property type="component" value="Chromosome X"/>
</dbReference>
<evidence type="ECO:0000256" key="1">
    <source>
        <dbReference type="ARBA" id="ARBA00004123"/>
    </source>
</evidence>
<feature type="region of interest" description="Disordered" evidence="6">
    <location>
        <begin position="2065"/>
        <end position="2209"/>
    </location>
</feature>
<feature type="compositionally biased region" description="Acidic residues" evidence="6">
    <location>
        <begin position="1795"/>
        <end position="1807"/>
    </location>
</feature>
<feature type="compositionally biased region" description="Basic residues" evidence="6">
    <location>
        <begin position="548"/>
        <end position="558"/>
    </location>
</feature>
<feature type="compositionally biased region" description="Gly residues" evidence="6">
    <location>
        <begin position="2087"/>
        <end position="2113"/>
    </location>
</feature>
<feature type="compositionally biased region" description="Acidic residues" evidence="6">
    <location>
        <begin position="426"/>
        <end position="435"/>
    </location>
</feature>
<proteinExistence type="inferred from homology"/>
<feature type="domain" description="Virilizer N-terminal" evidence="7">
    <location>
        <begin position="6"/>
        <end position="150"/>
    </location>
</feature>
<name>A0A182FB17_ANOAL</name>
<dbReference type="GO" id="GO:0005634">
    <property type="term" value="C:nucleus"/>
    <property type="evidence" value="ECO:0007669"/>
    <property type="project" value="UniProtKB-SubCell"/>
</dbReference>
<reference evidence="8" key="2">
    <citation type="submission" date="2022-08" db="UniProtKB">
        <authorList>
            <consortium name="EnsemblMetazoa"/>
        </authorList>
    </citation>
    <scope>IDENTIFICATION</scope>
    <source>
        <strain evidence="8">STECLA/ALBI9_A</strain>
    </source>
</reference>
<keyword evidence="5" id="KW-0539">Nucleus</keyword>
<feature type="compositionally biased region" description="Low complexity" evidence="6">
    <location>
        <begin position="490"/>
        <end position="509"/>
    </location>
</feature>
<accession>A0A182FB17</accession>
<keyword evidence="3" id="KW-0507">mRNA processing</keyword>
<evidence type="ECO:0000256" key="6">
    <source>
        <dbReference type="SAM" id="MobiDB-lite"/>
    </source>
</evidence>
<sequence length="2209" mass="244843">MEVEQPELLFFDTFSHDSYERNLDLVQFPNPVYITEVRIIPLGARVHADFPGGVRLGATNPSNFHIELFVNDLGKPGAAVFESLGELEYNQNNCIHLECDRRAEEFVRRIPTDGLVLKGWYTTLTLAVYGILTTSIAEPIISPRETTPHPSDVLLVGGHEGGGITEPIGCGVEWNQEVVIHNPNVVFVQKEYPDDDSEDAPKDPRPYARRAAAAAAAAVANVPSPQEPIYEPLESGKILPNEYEVEAKRAKCSQQLRTSDHQVLLQQQQQLTPTPQQQLHAQQPPPQQQQYAYEPVRSPRLRCHSSRDEFSRSPSLDKELDSPSQSGKQPGQSQHIREWSRSPDYQPSPLPSFSSRSHRLRSVSFERGQHQDSSYERSFEKEDRRRPRSPIDSPRRPRSPDRNESSPEAMEEEDEPPMVVGGSIIEPDEILAEMEELGKGSNFHSRAAAPQTLPSTKYGGRDKRGVASVIRLTSKHSPSSGYSGTRNSAQAQPVQSTQQQQQQTQQQQQPQPPPAHHHSLHQHGHQHHYHYPHQHVHQHHPQQQQQQQHHHHHHHHQRQLSPQGSSGGSTGVPKVSSPPPLPPSKCELSTHISPVQSPTITAIEEDVLSVTEQFEPILSDEEIPEDYDYESSDCGGEYAFEYGKCFNPFTATLVRYERPQDANSIFSGIDQKILISIEHLLTQERYNREATEDFEQESAEWRERFVDYCEQLVLHFSQLLQKDDARDALQQVLEHWIEGGWCGIERLINCIRIALDFDLAMGQVQPAYKLRHMKAGIRLAEFIGPYECFMRLILAQHEFNLFDRFLGLYSQSYMALSIKLMIIRSLYACLDSPAALNYFLSPSYNGYQLLLDLLQENPSTRIAFALKSLLRKITLYENVKLIGATVEQLYGEEQQRIATEPPQQPSHQIDTDTWDLLEICLIELTKTISWNEIALSQPKRFLPVSAKFEIHKDLSSSINVNRTIVQFFKSFRLLESLVLLLDLKATPGSLCEVIYGLLAVLLRSLPKLRYLAERVHVSNLLLRWLIQHVPPLPVQDGVASTGSLYELQPDLTRSQLLGLELAYKLQTLYHLDELVAGLRHLSSSSSGLDATAVAAVRERERDNLAESLQGLYELTHGIGRRFTIEVFGMDGNLGLLLDLLECEKRLLTKEETSATQSGNGGGGSNDSRDAIGCVKQKSSPILSYCVDLIDCTVRYADGVSYLATHGSALLGLVKQHDEFESSVSTVLQELAVYLKPLELHDLFAYVDIGPLVELMKRSVEYVTAFPGDLITALRLVRYFGIAQYDGYEQPNGGHIEFKYKYTLLQFYSADGKTLLLSVIEKLNHYFDQPAIHASSLASSQGVLLTQVLGPAVHILRKLVTYLIDCRNTEFRDLALVEPLLRTYALMQSVPPTATSSSDARQVQREIVRILLAYTQPMPTEGLDTKNIHRSLWAQMVGELVRFTMHGPNYFLPGLLVLCELLPLPLPMYCRQRLSVLEVNRLIKDRQLWSAHLHPQSPAIGEMIQTLCTSSYAPLLVVLSRVCLQLSDLAPNMTLLISKSLADLIVQEPLLPGGLASTSHARLLSFLAGLVCNASVKVSLLSILPGRIMDILMNVLLKPGQTPAHQQTQEHIYVVFQSLFDAEIALMFGVDIDPALQLACALPPKEIIDTFAAVCCECVSFEDLGPSVLIAALRTMLLLIENDTTFVALVMNLLRRSDGWCTVIAKFLHKAKDNTKPWRILFGLVSELWRGLVEIDERSLDGLNLPKRTFVLPVSQLAQLLPITGGGEEPNANLRAAQILLDDMLQLFQPPKSKEDEEAEVEEDEGESEQQQQQQEQQSAELMDVSTDSPVASLGSVPSGRSVFENLEFLRRQLIVAIEAGDESSASASDWATIAVDPLPQAEGIVTQYGSRSVYVLIEECGTAASSTTSEQQLQQLKTSEWLCFMPCVDDLEREQIPCDLQDLAKTCLTGDTNLTADCKRLLHLSASPHSNRDRLTTAPCFRTRRVEVEPSTGRPEKKIFAAPLRGRGFSRTPTIRGDLFRSRPPNTSRPPSLHVDDFLALETCGVQPTGPTGYNKLSRDIITIRGSNRSRGRNYPERAGSRVSSGSVGGGGGSVSGSGGSGGGIGCGGGSGVVGSSSSHWQSGSSGGGNGSGAGTGSSWSSPNMPSIHDGGGSGGKHFSHSGSGSGGGGGGSGGGGHYRDSNHFSTQRPRSGRGFNRYSSRLYSSRPL</sequence>
<dbReference type="GO" id="GO:0008270">
    <property type="term" value="F:zinc ion binding"/>
    <property type="evidence" value="ECO:0007669"/>
    <property type="project" value="InterPro"/>
</dbReference>
<feature type="region of interest" description="Disordered" evidence="6">
    <location>
        <begin position="270"/>
        <end position="290"/>
    </location>
</feature>
<dbReference type="STRING" id="7167.A0A182FB17"/>
<feature type="compositionally biased region" description="Basic and acidic residues" evidence="6">
    <location>
        <begin position="305"/>
        <end position="321"/>
    </location>
</feature>
<dbReference type="InterPro" id="IPR026736">
    <property type="entry name" value="Virilizer"/>
</dbReference>
<feature type="compositionally biased region" description="Low complexity" evidence="6">
    <location>
        <begin position="322"/>
        <end position="334"/>
    </location>
</feature>
<feature type="compositionally biased region" description="Basic and acidic residues" evidence="6">
    <location>
        <begin position="367"/>
        <end position="385"/>
    </location>
</feature>
<feature type="compositionally biased region" description="Low complexity" evidence="6">
    <location>
        <begin position="270"/>
        <end position="282"/>
    </location>
</feature>
<dbReference type="InterPro" id="IPR002328">
    <property type="entry name" value="ADH_Zn_CS"/>
</dbReference>
<evidence type="ECO:0000256" key="5">
    <source>
        <dbReference type="ARBA" id="ARBA00023242"/>
    </source>
</evidence>
<dbReference type="PROSITE" id="PS00059">
    <property type="entry name" value="ADH_ZINC"/>
    <property type="match status" value="1"/>
</dbReference>
<protein>
    <recommendedName>
        <fullName evidence="7">Virilizer N-terminal domain-containing protein</fullName>
    </recommendedName>
</protein>
<dbReference type="GO" id="GO:0016491">
    <property type="term" value="F:oxidoreductase activity"/>
    <property type="evidence" value="ECO:0007669"/>
    <property type="project" value="InterPro"/>
</dbReference>
<dbReference type="VEuPathDB" id="VectorBase:AALB003697"/>
<evidence type="ECO:0000256" key="3">
    <source>
        <dbReference type="ARBA" id="ARBA00022664"/>
    </source>
</evidence>
<feature type="region of interest" description="Disordered" evidence="6">
    <location>
        <begin position="1792"/>
        <end position="1833"/>
    </location>
</feature>
<keyword evidence="9" id="KW-1185">Reference proteome</keyword>
<feature type="region of interest" description="Disordered" evidence="6">
    <location>
        <begin position="474"/>
        <end position="593"/>
    </location>
</feature>
<feature type="compositionally biased region" description="Basic residues" evidence="6">
    <location>
        <begin position="515"/>
        <end position="540"/>
    </location>
</feature>
<feature type="compositionally biased region" description="Low complexity" evidence="6">
    <location>
        <begin position="2198"/>
        <end position="2209"/>
    </location>
</feature>
<comment type="similarity">
    <text evidence="2">Belongs to the vir family.</text>
</comment>
<comment type="subcellular location">
    <subcellularLocation>
        <location evidence="1">Nucleus</location>
    </subcellularLocation>
</comment>
<keyword evidence="4" id="KW-0508">mRNA splicing</keyword>
<feature type="compositionally biased region" description="Gly residues" evidence="6">
    <location>
        <begin position="2164"/>
        <end position="2177"/>
    </location>
</feature>
<dbReference type="GO" id="GO:0003723">
    <property type="term" value="F:RNA binding"/>
    <property type="evidence" value="ECO:0007669"/>
    <property type="project" value="TreeGrafter"/>
</dbReference>
<feature type="compositionally biased region" description="Gly residues" evidence="6">
    <location>
        <begin position="2125"/>
        <end position="2136"/>
    </location>
</feature>
<reference evidence="8 9" key="1">
    <citation type="journal article" date="2017" name="G3 (Bethesda)">
        <title>The Physical Genome Mapping of Anopheles albimanus Corrected Scaffold Misassemblies and Identified Interarm Rearrangements in Genus Anopheles.</title>
        <authorList>
            <person name="Artemov G.N."/>
            <person name="Peery A.N."/>
            <person name="Jiang X."/>
            <person name="Tu Z."/>
            <person name="Stegniy V.N."/>
            <person name="Sharakhova M.V."/>
            <person name="Sharakhov I.V."/>
        </authorList>
    </citation>
    <scope>NUCLEOTIDE SEQUENCE [LARGE SCALE GENOMIC DNA]</scope>
    <source>
        <strain evidence="8 9">ALBI9_A</strain>
    </source>
</reference>
<evidence type="ECO:0000256" key="2">
    <source>
        <dbReference type="ARBA" id="ARBA00008371"/>
    </source>
</evidence>
<feature type="compositionally biased region" description="Low complexity" evidence="6">
    <location>
        <begin position="2114"/>
        <end position="2124"/>
    </location>
</feature>
<evidence type="ECO:0000256" key="4">
    <source>
        <dbReference type="ARBA" id="ARBA00023187"/>
    </source>
</evidence>
<dbReference type="GO" id="GO:0036396">
    <property type="term" value="C:RNA N6-methyladenosine methyltransferase complex"/>
    <property type="evidence" value="ECO:0007669"/>
    <property type="project" value="TreeGrafter"/>
</dbReference>
<dbReference type="GO" id="GO:0008380">
    <property type="term" value="P:RNA splicing"/>
    <property type="evidence" value="ECO:0007669"/>
    <property type="project" value="UniProtKB-KW"/>
</dbReference>
<dbReference type="Pfam" id="PF15912">
    <property type="entry name" value="VIR_N"/>
    <property type="match status" value="1"/>
</dbReference>
<feature type="compositionally biased region" description="Polar residues" evidence="6">
    <location>
        <begin position="475"/>
        <end position="489"/>
    </location>
</feature>
<dbReference type="EnsemblMetazoa" id="AALB003697-RA">
    <property type="protein sequence ID" value="AALB003697-PA"/>
    <property type="gene ID" value="AALB003697"/>
</dbReference>
<dbReference type="PANTHER" id="PTHR23185:SF0">
    <property type="entry name" value="PROTEIN VIRILIZER HOMOLOG"/>
    <property type="match status" value="1"/>
</dbReference>